<dbReference type="InterPro" id="IPR054105">
    <property type="entry name" value="WHD_NrtR"/>
</dbReference>
<dbReference type="OrthoDB" id="9786141at2"/>
<dbReference type="AlphaFoldDB" id="A0A1M5LUB0"/>
<accession>A0A1M5LUB0</accession>
<dbReference type="Pfam" id="PF21906">
    <property type="entry name" value="WHD_NrtR"/>
    <property type="match status" value="1"/>
</dbReference>
<dbReference type="InterPro" id="IPR036388">
    <property type="entry name" value="WH-like_DNA-bd_sf"/>
</dbReference>
<name>A0A1M5LUB0_9FLAO</name>
<organism evidence="2 3">
    <name type="scientific">Flagellimonas flava</name>
    <dbReference type="NCBI Taxonomy" id="570519"/>
    <lineage>
        <taxon>Bacteria</taxon>
        <taxon>Pseudomonadati</taxon>
        <taxon>Bacteroidota</taxon>
        <taxon>Flavobacteriia</taxon>
        <taxon>Flavobacteriales</taxon>
        <taxon>Flavobacteriaceae</taxon>
        <taxon>Flagellimonas</taxon>
    </lineage>
</organism>
<protein>
    <submittedName>
        <fullName evidence="2">ADP-ribose pyrophosphatase YjhB, NUDIX family</fullName>
    </submittedName>
</protein>
<feature type="domain" description="Nudix hydrolase" evidence="1">
    <location>
        <begin position="29"/>
        <end position="176"/>
    </location>
</feature>
<dbReference type="Pfam" id="PF00293">
    <property type="entry name" value="NUDIX"/>
    <property type="match status" value="1"/>
</dbReference>
<keyword evidence="3" id="KW-1185">Reference proteome</keyword>
<dbReference type="PANTHER" id="PTHR43736:SF4">
    <property type="entry name" value="SLR1690 PROTEIN"/>
    <property type="match status" value="1"/>
</dbReference>
<dbReference type="Proteomes" id="UP000184532">
    <property type="component" value="Unassembled WGS sequence"/>
</dbReference>
<dbReference type="Gene3D" id="1.10.10.10">
    <property type="entry name" value="Winged helix-like DNA-binding domain superfamily/Winged helix DNA-binding domain"/>
    <property type="match status" value="1"/>
</dbReference>
<evidence type="ECO:0000313" key="2">
    <source>
        <dbReference type="EMBL" id="SHG68638.1"/>
    </source>
</evidence>
<dbReference type="Gene3D" id="3.90.79.10">
    <property type="entry name" value="Nucleoside Triphosphate Pyrophosphohydrolase"/>
    <property type="match status" value="1"/>
</dbReference>
<evidence type="ECO:0000313" key="3">
    <source>
        <dbReference type="Proteomes" id="UP000184532"/>
    </source>
</evidence>
<reference evidence="3" key="1">
    <citation type="submission" date="2016-11" db="EMBL/GenBank/DDBJ databases">
        <authorList>
            <person name="Varghese N."/>
            <person name="Submissions S."/>
        </authorList>
    </citation>
    <scope>NUCLEOTIDE SEQUENCE [LARGE SCALE GENOMIC DNA]</scope>
    <source>
        <strain evidence="3">DSM 22638</strain>
    </source>
</reference>
<dbReference type="PROSITE" id="PS51462">
    <property type="entry name" value="NUDIX"/>
    <property type="match status" value="1"/>
</dbReference>
<dbReference type="SUPFAM" id="SSF55811">
    <property type="entry name" value="Nudix"/>
    <property type="match status" value="1"/>
</dbReference>
<dbReference type="PANTHER" id="PTHR43736">
    <property type="entry name" value="ADP-RIBOSE PYROPHOSPHATASE"/>
    <property type="match status" value="1"/>
</dbReference>
<dbReference type="EMBL" id="FQWL01000003">
    <property type="protein sequence ID" value="SHG68638.1"/>
    <property type="molecule type" value="Genomic_DNA"/>
</dbReference>
<proteinExistence type="predicted"/>
<dbReference type="InterPro" id="IPR036390">
    <property type="entry name" value="WH_DNA-bd_sf"/>
</dbReference>
<dbReference type="STRING" id="570519.SAMN04488116_2094"/>
<gene>
    <name evidence="2" type="ORF">SAMN04488116_2094</name>
</gene>
<dbReference type="CDD" id="cd18873">
    <property type="entry name" value="NUDIX_NadM_like"/>
    <property type="match status" value="1"/>
</dbReference>
<dbReference type="InterPro" id="IPR015797">
    <property type="entry name" value="NUDIX_hydrolase-like_dom_sf"/>
</dbReference>
<dbReference type="SUPFAM" id="SSF46785">
    <property type="entry name" value="Winged helix' DNA-binding domain"/>
    <property type="match status" value="1"/>
</dbReference>
<dbReference type="InterPro" id="IPR000086">
    <property type="entry name" value="NUDIX_hydrolase_dom"/>
</dbReference>
<sequence>MWHLATIIIFAFMEVQDIIEHGGDYFLPNLSIDFVIIGYKEDELKCLLLRIGDKWALPGGYIELDESVDTAVGRILMQRTGLERPHLKFLSVFGDKDRKFDTDFKAFFQRKGMPWRDDYWINNRFVTLAFYSLVDIDHTHPIPGEFDEAAEWFSFEQLPEMWMDHKSIVMAARDRLKNDIKHEQVTYNLLPKDFTMPQLHQLHQTILKENIDRSRFQKKMLASGLFERLPQLKKETPGRNPYLYRLKK</sequence>
<evidence type="ECO:0000259" key="1">
    <source>
        <dbReference type="PROSITE" id="PS51462"/>
    </source>
</evidence>